<dbReference type="GO" id="GO:0005737">
    <property type="term" value="C:cytoplasm"/>
    <property type="evidence" value="ECO:0007669"/>
    <property type="project" value="TreeGrafter"/>
</dbReference>
<dbReference type="InterPro" id="IPR014756">
    <property type="entry name" value="Ig_E-set"/>
</dbReference>
<reference evidence="3 4" key="1">
    <citation type="journal article" date="2015" name="Nat. Commun.">
        <title>Lucilia cuprina genome unlocks parasitic fly biology to underpin future interventions.</title>
        <authorList>
            <person name="Anstead C.A."/>
            <person name="Korhonen P.K."/>
            <person name="Young N.D."/>
            <person name="Hall R.S."/>
            <person name="Jex A.R."/>
            <person name="Murali S.C."/>
            <person name="Hughes D.S."/>
            <person name="Lee S.F."/>
            <person name="Perry T."/>
            <person name="Stroehlein A.J."/>
            <person name="Ansell B.R."/>
            <person name="Breugelmans B."/>
            <person name="Hofmann A."/>
            <person name="Qu J."/>
            <person name="Dugan S."/>
            <person name="Lee S.L."/>
            <person name="Chao H."/>
            <person name="Dinh H."/>
            <person name="Han Y."/>
            <person name="Doddapaneni H.V."/>
            <person name="Worley K.C."/>
            <person name="Muzny D.M."/>
            <person name="Ioannidis P."/>
            <person name="Waterhouse R.M."/>
            <person name="Zdobnov E.M."/>
            <person name="James P.J."/>
            <person name="Bagnall N.H."/>
            <person name="Kotze A.C."/>
            <person name="Gibbs R.A."/>
            <person name="Richards S."/>
            <person name="Batterham P."/>
            <person name="Gasser R.B."/>
        </authorList>
    </citation>
    <scope>NUCLEOTIDE SEQUENCE [LARGE SCALE GENOMIC DNA]</scope>
    <source>
        <strain evidence="3 4">LS</strain>
        <tissue evidence="3">Full body</tissue>
    </source>
</reference>
<feature type="domain" description="Arrestin-like N-terminal" evidence="2">
    <location>
        <begin position="6"/>
        <end position="160"/>
    </location>
</feature>
<dbReference type="Proteomes" id="UP000037069">
    <property type="component" value="Unassembled WGS sequence"/>
</dbReference>
<comment type="caution">
    <text evidence="3">The sequence shown here is derived from an EMBL/GenBank/DDBJ whole genome shotgun (WGS) entry which is preliminary data.</text>
</comment>
<dbReference type="InterPro" id="IPR050357">
    <property type="entry name" value="Arrestin_domain-protein"/>
</dbReference>
<dbReference type="InterPro" id="IPR011021">
    <property type="entry name" value="Arrestin-like_N"/>
</dbReference>
<dbReference type="Pfam" id="PF00339">
    <property type="entry name" value="Arrestin_N"/>
    <property type="match status" value="1"/>
</dbReference>
<dbReference type="EMBL" id="JRES01000503">
    <property type="protein sequence ID" value="KNC30551.1"/>
    <property type="molecule type" value="Genomic_DNA"/>
</dbReference>
<dbReference type="PANTHER" id="PTHR11188">
    <property type="entry name" value="ARRESTIN DOMAIN CONTAINING PROTEIN"/>
    <property type="match status" value="1"/>
</dbReference>
<gene>
    <name evidence="3" type="ORF">FF38_05576</name>
</gene>
<dbReference type="InterPro" id="IPR014752">
    <property type="entry name" value="Arrestin-like_C"/>
</dbReference>
<organism evidence="3 4">
    <name type="scientific">Lucilia cuprina</name>
    <name type="common">Green bottle fly</name>
    <name type="synonym">Australian sheep blowfly</name>
    <dbReference type="NCBI Taxonomy" id="7375"/>
    <lineage>
        <taxon>Eukaryota</taxon>
        <taxon>Metazoa</taxon>
        <taxon>Ecdysozoa</taxon>
        <taxon>Arthropoda</taxon>
        <taxon>Hexapoda</taxon>
        <taxon>Insecta</taxon>
        <taxon>Pterygota</taxon>
        <taxon>Neoptera</taxon>
        <taxon>Endopterygota</taxon>
        <taxon>Diptera</taxon>
        <taxon>Brachycera</taxon>
        <taxon>Muscomorpha</taxon>
        <taxon>Oestroidea</taxon>
        <taxon>Calliphoridae</taxon>
        <taxon>Luciliinae</taxon>
        <taxon>Lucilia</taxon>
    </lineage>
</organism>
<dbReference type="AlphaFoldDB" id="A0A0L0CE81"/>
<dbReference type="Gene3D" id="2.60.40.640">
    <property type="match status" value="2"/>
</dbReference>
<evidence type="ECO:0000259" key="2">
    <source>
        <dbReference type="Pfam" id="PF00339"/>
    </source>
</evidence>
<keyword evidence="4" id="KW-1185">Reference proteome</keyword>
<comment type="similarity">
    <text evidence="1">Belongs to the arrestin family.</text>
</comment>
<proteinExistence type="inferred from homology"/>
<protein>
    <recommendedName>
        <fullName evidence="2">Arrestin-like N-terminal domain-containing protein</fullName>
    </recommendedName>
</protein>
<evidence type="ECO:0000256" key="1">
    <source>
        <dbReference type="ARBA" id="ARBA00005298"/>
    </source>
</evidence>
<dbReference type="PANTHER" id="PTHR11188:SF167">
    <property type="entry name" value="ARRESTIN C-TERMINAL-LIKE DOMAIN-CONTAINING PROTEIN-RELATED"/>
    <property type="match status" value="1"/>
</dbReference>
<sequence length="370" mass="42754">MSSITCKFQLSRIANIYYSGEEVTGSLTICSVKQRQIEAIILEFYGQTTIEWWEFDKTKENIMHNDFSTQEIVASDKTLYNQQQKHVCEQLKLDSLNCKQLQPHVEYTYRFCFTIPQKAPATYRCRYGKTEYGLRLHMQHVKKVTKLFNQKIVVKNKLDLTKEIKYQEPCVAYCHNEFGQINLQIPCSGFTPGQKVPYHIKYRTTQADCKLLIQLNCFTTCHTPQSPSHKFKQIKQIINYEKHLSCECTSHVNIPLHSQISSTKNDPELVFSIEYTLEAILINSYKKALISVSIPLTIGTIPCYRSEGGLKSYMCFDNFGSSSAKLFTPSDHSYSAADELFDSLGILPIKRKTHLRKSLRNCYQKLIKLI</sequence>
<dbReference type="GO" id="GO:0015031">
    <property type="term" value="P:protein transport"/>
    <property type="evidence" value="ECO:0007669"/>
    <property type="project" value="TreeGrafter"/>
</dbReference>
<name>A0A0L0CE81_LUCCU</name>
<dbReference type="OrthoDB" id="2333384at2759"/>
<evidence type="ECO:0000313" key="4">
    <source>
        <dbReference type="Proteomes" id="UP000037069"/>
    </source>
</evidence>
<dbReference type="SUPFAM" id="SSF81296">
    <property type="entry name" value="E set domains"/>
    <property type="match status" value="1"/>
</dbReference>
<accession>A0A0L0CE81</accession>
<dbReference type="STRING" id="7375.A0A0L0CE81"/>
<evidence type="ECO:0000313" key="3">
    <source>
        <dbReference type="EMBL" id="KNC30551.1"/>
    </source>
</evidence>